<protein>
    <submittedName>
        <fullName evidence="2">Uncharacterized protein</fullName>
    </submittedName>
</protein>
<evidence type="ECO:0000313" key="3">
    <source>
        <dbReference type="Proteomes" id="UP000033661"/>
    </source>
</evidence>
<dbReference type="EMBL" id="LAOI01000001">
    <property type="protein sequence ID" value="KJV89400.1"/>
    <property type="molecule type" value="Genomic_DNA"/>
</dbReference>
<keyword evidence="1" id="KW-1133">Transmembrane helix</keyword>
<organism evidence="2 3">
    <name type="scientific">Rickettsia bellii str. RML An4</name>
    <dbReference type="NCBI Taxonomy" id="1359193"/>
    <lineage>
        <taxon>Bacteria</taxon>
        <taxon>Pseudomonadati</taxon>
        <taxon>Pseudomonadota</taxon>
        <taxon>Alphaproteobacteria</taxon>
        <taxon>Rickettsiales</taxon>
        <taxon>Rickettsiaceae</taxon>
        <taxon>Rickettsieae</taxon>
        <taxon>Rickettsia</taxon>
        <taxon>belli group</taxon>
    </lineage>
</organism>
<keyword evidence="1" id="KW-0472">Membrane</keyword>
<reference evidence="2 3" key="1">
    <citation type="submission" date="2015-02" db="EMBL/GenBank/DDBJ databases">
        <title>Genome Sequencing of Rickettsiales.</title>
        <authorList>
            <person name="Daugherty S.C."/>
            <person name="Su Q."/>
            <person name="Abolude K."/>
            <person name="Beier-Sexton M."/>
            <person name="Carlyon J.A."/>
            <person name="Carter R."/>
            <person name="Day N.P."/>
            <person name="Dumler S.J."/>
            <person name="Dyachenko V."/>
            <person name="Godinez A."/>
            <person name="Kurtti T.J."/>
            <person name="Lichay M."/>
            <person name="Mullins K.E."/>
            <person name="Ott S."/>
            <person name="Pappas-Brown V."/>
            <person name="Paris D.H."/>
            <person name="Patel P."/>
            <person name="Richards A.L."/>
            <person name="Sadzewicz L."/>
            <person name="Sears K."/>
            <person name="Seidman D."/>
            <person name="Sengamalay N."/>
            <person name="Stenos J."/>
            <person name="Tallon L.J."/>
            <person name="Vincent G."/>
            <person name="Fraser C.M."/>
            <person name="Munderloh U."/>
            <person name="Dunning-Hotopp J.C."/>
        </authorList>
    </citation>
    <scope>NUCLEOTIDE SEQUENCE [LARGE SCALE GENOMIC DNA]</scope>
    <source>
        <strain evidence="2 3">RML An4</strain>
    </source>
</reference>
<evidence type="ECO:0000313" key="2">
    <source>
        <dbReference type="EMBL" id="KJV89400.1"/>
    </source>
</evidence>
<keyword evidence="1" id="KW-0812">Transmembrane</keyword>
<dbReference type="Proteomes" id="UP000033661">
    <property type="component" value="Unassembled WGS sequence"/>
</dbReference>
<name>A0A0F3Q9Z7_RICBE</name>
<dbReference type="AlphaFoldDB" id="A0A0F3Q9Z7"/>
<sequence>MINFDKNIFIGIIWVILGFNGKLQDIIGIKRSQGTFSV</sequence>
<comment type="caution">
    <text evidence="2">The sequence shown here is derived from an EMBL/GenBank/DDBJ whole genome shotgun (WGS) entry which is preliminary data.</text>
</comment>
<proteinExistence type="predicted"/>
<evidence type="ECO:0000256" key="1">
    <source>
        <dbReference type="SAM" id="Phobius"/>
    </source>
</evidence>
<keyword evidence="3" id="KW-1185">Reference proteome</keyword>
<accession>A0A0F3Q9Z7</accession>
<gene>
    <name evidence="2" type="ORF">RBEAN4_0377</name>
</gene>
<feature type="transmembrane region" description="Helical" evidence="1">
    <location>
        <begin position="6"/>
        <end position="23"/>
    </location>
</feature>